<dbReference type="Gene3D" id="3.10.150.10">
    <property type="entry name" value="DNA Polymerase III, subunit A, domain 2"/>
    <property type="match status" value="1"/>
</dbReference>
<dbReference type="GO" id="GO:0006271">
    <property type="term" value="P:DNA strand elongation involved in DNA replication"/>
    <property type="evidence" value="ECO:0007669"/>
    <property type="project" value="TreeGrafter"/>
</dbReference>
<feature type="non-terminal residue" evidence="2">
    <location>
        <position position="96"/>
    </location>
</feature>
<gene>
    <name evidence="2" type="ORF">OBE_05616</name>
</gene>
<dbReference type="AlphaFoldDB" id="K1U6M4"/>
<evidence type="ECO:0000313" key="2">
    <source>
        <dbReference type="EMBL" id="EKC67091.1"/>
    </source>
</evidence>
<dbReference type="PANTHER" id="PTHR30478">
    <property type="entry name" value="DNA POLYMERASE III SUBUNIT BETA"/>
    <property type="match status" value="1"/>
</dbReference>
<comment type="caution">
    <text evidence="2">The sequence shown here is derived from an EMBL/GenBank/DDBJ whole genome shotgun (WGS) entry which is preliminary data.</text>
</comment>
<sequence>MSIGKRHITFKIGDYDIVSRLLDGEFLNYKAAISGNSTGTVKVSVRNLINSIERTSLIITDRAKSPIRCIFDKDMIKISSVTVLGSANDRVPAEMT</sequence>
<protein>
    <submittedName>
        <fullName evidence="2">DNA polymerase III, beta subunit</fullName>
    </submittedName>
</protein>
<dbReference type="Gene3D" id="3.70.10.10">
    <property type="match status" value="1"/>
</dbReference>
<dbReference type="GO" id="GO:0003677">
    <property type="term" value="F:DNA binding"/>
    <property type="evidence" value="ECO:0007669"/>
    <property type="project" value="UniProtKB-KW"/>
</dbReference>
<keyword evidence="1" id="KW-0238">DNA-binding</keyword>
<dbReference type="EMBL" id="AJWZ01003850">
    <property type="protein sequence ID" value="EKC67091.1"/>
    <property type="molecule type" value="Genomic_DNA"/>
</dbReference>
<reference evidence="2" key="1">
    <citation type="journal article" date="2013" name="Environ. Microbiol.">
        <title>Microbiota from the distal guts of lean and obese adolescents exhibit partial functional redundancy besides clear differences in community structure.</title>
        <authorList>
            <person name="Ferrer M."/>
            <person name="Ruiz A."/>
            <person name="Lanza F."/>
            <person name="Haange S.B."/>
            <person name="Oberbach A."/>
            <person name="Till H."/>
            <person name="Bargiela R."/>
            <person name="Campoy C."/>
            <person name="Segura M.T."/>
            <person name="Richter M."/>
            <person name="von Bergen M."/>
            <person name="Seifert J."/>
            <person name="Suarez A."/>
        </authorList>
    </citation>
    <scope>NUCLEOTIDE SEQUENCE</scope>
</reference>
<proteinExistence type="predicted"/>
<accession>K1U6M4</accession>
<dbReference type="InterPro" id="IPR001001">
    <property type="entry name" value="DNA_polIII_beta"/>
</dbReference>
<name>K1U6M4_9ZZZZ</name>
<evidence type="ECO:0000256" key="1">
    <source>
        <dbReference type="ARBA" id="ARBA00023125"/>
    </source>
</evidence>
<dbReference type="PANTHER" id="PTHR30478:SF0">
    <property type="entry name" value="BETA SLIDING CLAMP"/>
    <property type="match status" value="1"/>
</dbReference>
<organism evidence="2">
    <name type="scientific">human gut metagenome</name>
    <dbReference type="NCBI Taxonomy" id="408170"/>
    <lineage>
        <taxon>unclassified sequences</taxon>
        <taxon>metagenomes</taxon>
        <taxon>organismal metagenomes</taxon>
    </lineage>
</organism>
<dbReference type="GO" id="GO:0009360">
    <property type="term" value="C:DNA polymerase III complex"/>
    <property type="evidence" value="ECO:0007669"/>
    <property type="project" value="InterPro"/>
</dbReference>